<evidence type="ECO:0000313" key="1">
    <source>
        <dbReference type="EMBL" id="KAF9623247.1"/>
    </source>
</evidence>
<proteinExistence type="predicted"/>
<gene>
    <name evidence="1" type="ORF">IFM89_000736</name>
</gene>
<dbReference type="EMBL" id="JADFTS010000001">
    <property type="protein sequence ID" value="KAF9623247.1"/>
    <property type="molecule type" value="Genomic_DNA"/>
</dbReference>
<name>A0A835IV59_9MAGN</name>
<organism evidence="1 2">
    <name type="scientific">Coptis chinensis</name>
    <dbReference type="NCBI Taxonomy" id="261450"/>
    <lineage>
        <taxon>Eukaryota</taxon>
        <taxon>Viridiplantae</taxon>
        <taxon>Streptophyta</taxon>
        <taxon>Embryophyta</taxon>
        <taxon>Tracheophyta</taxon>
        <taxon>Spermatophyta</taxon>
        <taxon>Magnoliopsida</taxon>
        <taxon>Ranunculales</taxon>
        <taxon>Ranunculaceae</taxon>
        <taxon>Coptidoideae</taxon>
        <taxon>Coptis</taxon>
    </lineage>
</organism>
<accession>A0A835IV59</accession>
<keyword evidence="2" id="KW-1185">Reference proteome</keyword>
<reference evidence="1 2" key="1">
    <citation type="submission" date="2020-10" db="EMBL/GenBank/DDBJ databases">
        <title>The Coptis chinensis genome and diversification of protoberbering-type alkaloids.</title>
        <authorList>
            <person name="Wang B."/>
            <person name="Shu S."/>
            <person name="Song C."/>
            <person name="Liu Y."/>
        </authorList>
    </citation>
    <scope>NUCLEOTIDE SEQUENCE [LARGE SCALE GENOMIC DNA]</scope>
    <source>
        <strain evidence="1">HL-2020</strain>
        <tissue evidence="1">Leaf</tissue>
    </source>
</reference>
<protein>
    <submittedName>
        <fullName evidence="1">Uncharacterized protein</fullName>
    </submittedName>
</protein>
<dbReference type="AlphaFoldDB" id="A0A835IV59"/>
<dbReference type="Proteomes" id="UP000631114">
    <property type="component" value="Unassembled WGS sequence"/>
</dbReference>
<sequence length="139" mass="15780">MIFNSSTRPVYYGIGDWLPRERGLLLFSGAPILLRYIASERNMIIPGLLHCRVQATYIVISTDSLLSQWMIYNILEEHTMDHKVGESKTNKELRNNTFGLIFMHVDRIDILLITLGLLGSIGDGFGVPVTPQQDSEQSW</sequence>
<evidence type="ECO:0000313" key="2">
    <source>
        <dbReference type="Proteomes" id="UP000631114"/>
    </source>
</evidence>
<comment type="caution">
    <text evidence="1">The sequence shown here is derived from an EMBL/GenBank/DDBJ whole genome shotgun (WGS) entry which is preliminary data.</text>
</comment>